<dbReference type="InterPro" id="IPR019734">
    <property type="entry name" value="TPR_rpt"/>
</dbReference>
<reference evidence="2" key="1">
    <citation type="journal article" date="2013" name="Genome Biol. Evol.">
        <title>Punctuated emergences of genetic and phenotypic innovations in eumetazoan, bilaterian, euteleostome, and hominidae ancestors.</title>
        <authorList>
            <person name="Wenger Y."/>
            <person name="Galliot B."/>
        </authorList>
    </citation>
    <scope>NUCLEOTIDE SEQUENCE</scope>
    <source>
        <tissue evidence="2">Whole animals</tissue>
    </source>
</reference>
<dbReference type="GO" id="GO:0005737">
    <property type="term" value="C:cytoplasm"/>
    <property type="evidence" value="ECO:0007669"/>
    <property type="project" value="TreeGrafter"/>
</dbReference>
<dbReference type="OrthoDB" id="2337140at2759"/>
<dbReference type="PROSITE" id="PS50005">
    <property type="entry name" value="TPR"/>
    <property type="match status" value="1"/>
</dbReference>
<dbReference type="PANTHER" id="PTHR16155">
    <property type="entry name" value="DED DOMAIN-CONTAINING PROTEIN"/>
    <property type="match status" value="1"/>
</dbReference>
<evidence type="ECO:0000313" key="2">
    <source>
        <dbReference type="EMBL" id="CDG69678.1"/>
    </source>
</evidence>
<feature type="repeat" description="TPR" evidence="1">
    <location>
        <begin position="636"/>
        <end position="669"/>
    </location>
</feature>
<gene>
    <name evidence="2" type="primary">SAMD9</name>
</gene>
<proteinExistence type="evidence at transcript level"/>
<protein>
    <submittedName>
        <fullName evidence="2">Sterile alpha motif domain-containing protein 9</fullName>
    </submittedName>
</protein>
<accession>T2MBR2</accession>
<feature type="non-terminal residue" evidence="2">
    <location>
        <position position="1"/>
    </location>
</feature>
<evidence type="ECO:0000256" key="1">
    <source>
        <dbReference type="PROSITE-ProRule" id="PRU00339"/>
    </source>
</evidence>
<organism evidence="2">
    <name type="scientific">Hydra vulgaris</name>
    <name type="common">Hydra</name>
    <name type="synonym">Hydra attenuata</name>
    <dbReference type="NCBI Taxonomy" id="6087"/>
    <lineage>
        <taxon>Eukaryota</taxon>
        <taxon>Metazoa</taxon>
        <taxon>Cnidaria</taxon>
        <taxon>Hydrozoa</taxon>
        <taxon>Hydroidolina</taxon>
        <taxon>Anthoathecata</taxon>
        <taxon>Aplanulata</taxon>
        <taxon>Hydridae</taxon>
        <taxon>Hydra</taxon>
    </lineage>
</organism>
<dbReference type="EMBL" id="HAAD01003446">
    <property type="protein sequence ID" value="CDG69678.1"/>
    <property type="molecule type" value="mRNA"/>
</dbReference>
<sequence length="867" mass="100203">MFLKSCQYGTKTLHITCVESSEPNQHSFYLWREKYFSEIKRLFDKLTGSDYLVSPSDMIFIICPCSNLNQKELEYFLKNICIQSDILNEFVFLAQSKNHLSFVKDAILQEFDSSKCDFLREKSVTLKWSEFSAYIQQYKSVQISKRYLLTSRKTQVIIKNEISEMFKNYGATILAANECDELFSETSVNLTSLFSERMKTFMQGKETTWSLFFFSDNISKLPLKKAIPSAFIEREFVDEIKSKIDQSVTFKHICIFLFGVGHLPGTGATTALMHVLWQYRSKFRCLLIDGHRLDANGIEDIVNHILSFRAFGESDDVINGLNKSQTCLPFLVLLDNTTTEIAEILQIKIQNEINDRRILSETTIGIILYIQNGKLGVRNSKNLNEKFTSKEKVKFESKLNQYEKLIENEGLFFEDMLGFLTFMNSDVSSHYNNYVVKIVDKIIDHLDSVYPTESKLLLYLAVFKCFIEDGNISVSHAMKVLGNEWQIKDHDMKNFTCEYFQMLVRQSEESKSGPGVYSILKITHLPVAKIILKQILKKKNASVLSAVTELLEDKAFIKNQFLKSKLMIDLCKMAVRRQKKYDASIQKNRIEPVKESFSMLILKIKDEHNMNECVSILEKFIEILEDSREDLNRSISNVYQTLSRLYLEYNYFDHAKEYAQKAVYVNENHCTYDTLGQIYKKELEKTSKDDAKNKEQVNLKIVLELASKAVKNFVKEQSIVQDYFKSSTLEITDEDIYDEDTILSRIPGYLGEISVIHIGKKIFIILSQVSKCLILFFFFNSPLQGRECHYRRGGYLFVVITLSQLYNSETRNLTNKAAAQRNKLSAVLPGTWWESNVFDPHHVPGSTALNSFLRAAALFVKVRVSEL</sequence>
<dbReference type="PANTHER" id="PTHR16155:SF19">
    <property type="entry name" value="DED DOMAIN-CONTAINING PROTEIN"/>
    <property type="match status" value="1"/>
</dbReference>
<name>T2MBR2_HYDVU</name>
<dbReference type="AlphaFoldDB" id="T2MBR2"/>
<keyword evidence="1" id="KW-0802">TPR repeat</keyword>